<dbReference type="FunFam" id="2.60.40.10:FF:000049">
    <property type="entry name" value="Leukocyte immunoglobulin-like receptor subfamily B member 1"/>
    <property type="match status" value="3"/>
</dbReference>
<keyword evidence="4" id="KW-0472">Membrane</keyword>
<dbReference type="AlphaFoldDB" id="A0A5N3USS3"/>
<dbReference type="Pfam" id="PF00047">
    <property type="entry name" value="ig"/>
    <property type="match status" value="2"/>
</dbReference>
<dbReference type="SMART" id="SM00408">
    <property type="entry name" value="IGc2"/>
    <property type="match status" value="1"/>
</dbReference>
<sequence length="381" mass="40684">MSPSLVRMQNQRFCVSLKIWAPVGAYEKPSLSAWPSPVVPLGQTVTLRCHSRSPFEIFRLFKRVGTRLPKLQGHHVNTFTFGPVTREHAGSYTCSGGYWSPHSDPLQIVVTGVFTKPAISANPGPVVQAGGHVTIRCHSPLLLDKFILHQENSTGHFQRHRETFTGGHAAADFSIGPTTSGSEGTYRCYDSLSRSPFEWSAPSDPVDIVITGDLSKKPSLSAQVGPVVRSGENMTLLCSSKSAFDQFHLLREGENIGRLLPGGQGPCGALQAEFPLGPGTLAHSGAYSCYSSFTRSPYAGSDPSDPLLLSVTGATTSTCPSPMDAHTREKAGLPQERSSALSIVLGLAIAFTSTSILLTALVCHRCSTPNPKPEGGELSTI</sequence>
<name>A0A5N3USS3_MUNMU</name>
<evidence type="ECO:0000256" key="3">
    <source>
        <dbReference type="ARBA" id="ARBA00023319"/>
    </source>
</evidence>
<dbReference type="SMART" id="SM00409">
    <property type="entry name" value="IG"/>
    <property type="match status" value="3"/>
</dbReference>
<dbReference type="InterPro" id="IPR003599">
    <property type="entry name" value="Ig_sub"/>
</dbReference>
<keyword evidence="4" id="KW-1133">Transmembrane helix</keyword>
<dbReference type="InterPro" id="IPR007110">
    <property type="entry name" value="Ig-like_dom"/>
</dbReference>
<comment type="caution">
    <text evidence="6">The sequence shown here is derived from an EMBL/GenBank/DDBJ whole genome shotgun (WGS) entry which is preliminary data.</text>
</comment>
<keyword evidence="1" id="KW-0732">Signal</keyword>
<gene>
    <name evidence="6" type="ORF">FD754_023800</name>
</gene>
<feature type="domain" description="Ig-like" evidence="5">
    <location>
        <begin position="29"/>
        <end position="111"/>
    </location>
</feature>
<dbReference type="PANTHER" id="PTHR11738:SF192">
    <property type="entry name" value="KILLER CELL IMMUNOGLOBULIN-LIKE RECEPTOR-LIKE PROTEIN KIR3DX1-RELATED"/>
    <property type="match status" value="1"/>
</dbReference>
<protein>
    <recommendedName>
        <fullName evidence="5">Ig-like domain-containing protein</fullName>
    </recommendedName>
</protein>
<dbReference type="InterPro" id="IPR036179">
    <property type="entry name" value="Ig-like_dom_sf"/>
</dbReference>
<dbReference type="InterPro" id="IPR050412">
    <property type="entry name" value="Ig-like_Receptors_ImmuneReg"/>
</dbReference>
<dbReference type="InterPro" id="IPR003598">
    <property type="entry name" value="Ig_sub2"/>
</dbReference>
<dbReference type="SUPFAM" id="SSF48726">
    <property type="entry name" value="Immunoglobulin"/>
    <property type="match status" value="3"/>
</dbReference>
<dbReference type="PROSITE" id="PS50835">
    <property type="entry name" value="IG_LIKE"/>
    <property type="match status" value="1"/>
</dbReference>
<accession>A0A5N3USS3</accession>
<proteinExistence type="predicted"/>
<dbReference type="InterPro" id="IPR013151">
    <property type="entry name" value="Immunoglobulin_dom"/>
</dbReference>
<dbReference type="GO" id="GO:0002764">
    <property type="term" value="P:immune response-regulating signaling pathway"/>
    <property type="evidence" value="ECO:0007669"/>
    <property type="project" value="TreeGrafter"/>
</dbReference>
<feature type="transmembrane region" description="Helical" evidence="4">
    <location>
        <begin position="340"/>
        <end position="362"/>
    </location>
</feature>
<reference evidence="6 7" key="1">
    <citation type="submission" date="2019-06" db="EMBL/GenBank/DDBJ databases">
        <title>Discovery of a novel chromosome fission-fusion reversal in muntjac.</title>
        <authorList>
            <person name="Mudd A.B."/>
            <person name="Bredeson J.V."/>
            <person name="Baum R."/>
            <person name="Hockemeyer D."/>
            <person name="Rokhsar D.S."/>
        </authorList>
    </citation>
    <scope>NUCLEOTIDE SEQUENCE [LARGE SCALE GENOMIC DNA]</scope>
    <source>
        <strain evidence="6">UTSW_UCB_Mm</strain>
        <tissue evidence="6">Fibroblast cell line</tissue>
    </source>
</reference>
<keyword evidence="7" id="KW-1185">Reference proteome</keyword>
<evidence type="ECO:0000313" key="6">
    <source>
        <dbReference type="EMBL" id="KAB0339600.1"/>
    </source>
</evidence>
<dbReference type="InterPro" id="IPR013783">
    <property type="entry name" value="Ig-like_fold"/>
</dbReference>
<evidence type="ECO:0000256" key="4">
    <source>
        <dbReference type="SAM" id="Phobius"/>
    </source>
</evidence>
<organism evidence="6 7">
    <name type="scientific">Muntiacus muntjak</name>
    <name type="common">Barking deer</name>
    <name type="synonym">Indian muntjac</name>
    <dbReference type="NCBI Taxonomy" id="9888"/>
    <lineage>
        <taxon>Eukaryota</taxon>
        <taxon>Metazoa</taxon>
        <taxon>Chordata</taxon>
        <taxon>Craniata</taxon>
        <taxon>Vertebrata</taxon>
        <taxon>Euteleostomi</taxon>
        <taxon>Mammalia</taxon>
        <taxon>Eutheria</taxon>
        <taxon>Laurasiatheria</taxon>
        <taxon>Artiodactyla</taxon>
        <taxon>Ruminantia</taxon>
        <taxon>Pecora</taxon>
        <taxon>Cervidae</taxon>
        <taxon>Muntiacinae</taxon>
        <taxon>Muntiacus</taxon>
    </lineage>
</organism>
<dbReference type="Gene3D" id="2.60.40.10">
    <property type="entry name" value="Immunoglobulins"/>
    <property type="match status" value="3"/>
</dbReference>
<keyword evidence="2" id="KW-1015">Disulfide bond</keyword>
<evidence type="ECO:0000313" key="7">
    <source>
        <dbReference type="Proteomes" id="UP000326458"/>
    </source>
</evidence>
<evidence type="ECO:0000259" key="5">
    <source>
        <dbReference type="PROSITE" id="PS50835"/>
    </source>
</evidence>
<evidence type="ECO:0000256" key="1">
    <source>
        <dbReference type="ARBA" id="ARBA00022729"/>
    </source>
</evidence>
<evidence type="ECO:0000256" key="2">
    <source>
        <dbReference type="ARBA" id="ARBA00023157"/>
    </source>
</evidence>
<keyword evidence="4" id="KW-0812">Transmembrane</keyword>
<dbReference type="EMBL" id="VCEA01001442">
    <property type="protein sequence ID" value="KAB0339600.1"/>
    <property type="molecule type" value="Genomic_DNA"/>
</dbReference>
<dbReference type="Proteomes" id="UP000326458">
    <property type="component" value="Unassembled WGS sequence"/>
</dbReference>
<keyword evidence="3" id="KW-0393">Immunoglobulin domain</keyword>
<dbReference type="PANTHER" id="PTHR11738">
    <property type="entry name" value="MHC CLASS I NK CELL RECEPTOR"/>
    <property type="match status" value="1"/>
</dbReference>
<dbReference type="GO" id="GO:0007166">
    <property type="term" value="P:cell surface receptor signaling pathway"/>
    <property type="evidence" value="ECO:0007669"/>
    <property type="project" value="UniProtKB-ARBA"/>
</dbReference>
<dbReference type="GO" id="GO:0005886">
    <property type="term" value="C:plasma membrane"/>
    <property type="evidence" value="ECO:0007669"/>
    <property type="project" value="TreeGrafter"/>
</dbReference>